<name>A0A011N2R9_9PROT</name>
<dbReference type="STRING" id="1454001.AW08_00393"/>
<evidence type="ECO:0008006" key="4">
    <source>
        <dbReference type="Google" id="ProtNLM"/>
    </source>
</evidence>
<evidence type="ECO:0000313" key="3">
    <source>
        <dbReference type="Proteomes" id="UP000020218"/>
    </source>
</evidence>
<dbReference type="EMBL" id="JFAX01000002">
    <property type="protein sequence ID" value="EXI69186.1"/>
    <property type="molecule type" value="Genomic_DNA"/>
</dbReference>
<evidence type="ECO:0000313" key="2">
    <source>
        <dbReference type="EMBL" id="EXI69186.1"/>
    </source>
</evidence>
<proteinExistence type="predicted"/>
<protein>
    <recommendedName>
        <fullName evidence="4">DUF4239 domain-containing protein</fullName>
    </recommendedName>
</protein>
<dbReference type="Proteomes" id="UP000020218">
    <property type="component" value="Unassembled WGS sequence"/>
</dbReference>
<dbReference type="PATRIC" id="fig|1454001.3.peg.655"/>
<feature type="transmembrane region" description="Helical" evidence="1">
    <location>
        <begin position="152"/>
        <end position="172"/>
    </location>
</feature>
<keyword evidence="3" id="KW-1185">Reference proteome</keyword>
<sequence length="362" mass="38327">MSGPWSEGSQGLPGPNSTLTLPLTLFHDDSYTLVGALGLPVVGEIAPKAFIFGVTIPVLMYGAGFAGIPFPGGGSPYPRAVLKTGDRLRVAPACTRIGILERSNREESRMHPSVIGVVVLACTFAGVQLGMRLRSRLPDQHLSGDTRDTIKLAIGLVATVTALVLGLLTASAKSNFDAMDANVKRSAAGLLSLDRSLARYGPEAAEIRRQLKEAVAQRVDGVWQGGRSGKGAFDPSHSAQAIEHISTEIHRLAPGTDEQRVLKTRAVAAAESLLDTRWIIVAGTAAPVPVAFLAVLVLWLTVTFTTFAMLAPRSRTMVLVLFVCSLSVSGAIFLVLEMSSPFDGLISVSSAPMDYALSHMNE</sequence>
<dbReference type="Pfam" id="PF14023">
    <property type="entry name" value="Bestrophin-like"/>
    <property type="match status" value="1"/>
</dbReference>
<keyword evidence="1" id="KW-0812">Transmembrane</keyword>
<accession>A0A011N2R9</accession>
<dbReference type="InterPro" id="IPR025333">
    <property type="entry name" value="DUF4239"/>
</dbReference>
<gene>
    <name evidence="2" type="ORF">AW08_00393</name>
</gene>
<keyword evidence="1" id="KW-1133">Transmembrane helix</keyword>
<feature type="transmembrane region" description="Helical" evidence="1">
    <location>
        <begin position="49"/>
        <end position="70"/>
    </location>
</feature>
<dbReference type="AlphaFoldDB" id="A0A011N2R9"/>
<comment type="caution">
    <text evidence="2">The sequence shown here is derived from an EMBL/GenBank/DDBJ whole genome shotgun (WGS) entry which is preliminary data.</text>
</comment>
<feature type="transmembrane region" description="Helical" evidence="1">
    <location>
        <begin position="318"/>
        <end position="336"/>
    </location>
</feature>
<keyword evidence="1" id="KW-0472">Membrane</keyword>
<evidence type="ECO:0000256" key="1">
    <source>
        <dbReference type="SAM" id="Phobius"/>
    </source>
</evidence>
<organism evidence="2 3">
    <name type="scientific">Candidatus Accumulibacter adjunctus</name>
    <dbReference type="NCBI Taxonomy" id="1454001"/>
    <lineage>
        <taxon>Bacteria</taxon>
        <taxon>Pseudomonadati</taxon>
        <taxon>Pseudomonadota</taxon>
        <taxon>Betaproteobacteria</taxon>
        <taxon>Candidatus Accumulibacter</taxon>
    </lineage>
</organism>
<reference evidence="2" key="1">
    <citation type="submission" date="2014-02" db="EMBL/GenBank/DDBJ databases">
        <title>Expanding our view of genomic diversity in Candidatus Accumulibacter clades.</title>
        <authorList>
            <person name="Skennerton C.T."/>
            <person name="Barr J.J."/>
            <person name="Slater F.R."/>
            <person name="Bond P.L."/>
            <person name="Tyson G.W."/>
        </authorList>
    </citation>
    <scope>NUCLEOTIDE SEQUENCE [LARGE SCALE GENOMIC DNA]</scope>
</reference>
<feature type="transmembrane region" description="Helical" evidence="1">
    <location>
        <begin position="110"/>
        <end position="131"/>
    </location>
</feature>